<evidence type="ECO:0000259" key="6">
    <source>
        <dbReference type="Pfam" id="PF01212"/>
    </source>
</evidence>
<comment type="similarity">
    <text evidence="2">Belongs to the threonine aldolase family.</text>
</comment>
<dbReference type="AlphaFoldDB" id="A0A5C5XEM2"/>
<comment type="cofactor">
    <cofactor evidence="1">
        <name>pyridoxal 5'-phosphate</name>
        <dbReference type="ChEBI" id="CHEBI:597326"/>
    </cofactor>
</comment>
<name>A0A5C5XEM2_9PLAN</name>
<proteinExistence type="inferred from homology"/>
<evidence type="ECO:0000256" key="5">
    <source>
        <dbReference type="PIRSR" id="PIRSR017617-1"/>
    </source>
</evidence>
<evidence type="ECO:0000256" key="4">
    <source>
        <dbReference type="ARBA" id="ARBA00023239"/>
    </source>
</evidence>
<feature type="domain" description="Aromatic amino acid beta-eliminating lyase/threonine aldolase" evidence="6">
    <location>
        <begin position="3"/>
        <end position="286"/>
    </location>
</feature>
<dbReference type="Gene3D" id="3.40.640.10">
    <property type="entry name" value="Type I PLP-dependent aspartate aminotransferase-like (Major domain)"/>
    <property type="match status" value="1"/>
</dbReference>
<dbReference type="SUPFAM" id="SSF53383">
    <property type="entry name" value="PLP-dependent transferases"/>
    <property type="match status" value="1"/>
</dbReference>
<evidence type="ECO:0000256" key="1">
    <source>
        <dbReference type="ARBA" id="ARBA00001933"/>
    </source>
</evidence>
<sequence>MIDLRSDTFTKPTLAMRQAMFDAEVGDDMVGEDPTVNRLEAYCCELFGKQAAVFCCSGTQSNQAALWAHCRPGDEILIESHGHLANYEGGAPAALTGVSVQYIQGVGGMLDLEHLKGRKRPPEQHFPQSKVLCLENTTNIGGGRAYPLEQLQRVTEWGRSNDLICHLDGARIFNACTARNYSPAQVAELFDTVSICFSKGLGCPMGSMLVGNEAVIQRARRARKLFGGALRQSGIVAAAALYALENHQDQLADDHRNAYRFAEQISQVPGLTVPMDEVETNIVFIKVSEELGTAEEIANRFAALGLKMYDIGPQRIRAVFHRDIDAEMTEQAAKIVQQAIAAAV</sequence>
<dbReference type="Gene3D" id="3.90.1150.10">
    <property type="entry name" value="Aspartate Aminotransferase, domain 1"/>
    <property type="match status" value="1"/>
</dbReference>
<dbReference type="PIRSF" id="PIRSF017617">
    <property type="entry name" value="Thr_aldolase"/>
    <property type="match status" value="1"/>
</dbReference>
<keyword evidence="4 7" id="KW-0456">Lyase</keyword>
<dbReference type="PANTHER" id="PTHR48097">
    <property type="entry name" value="L-THREONINE ALDOLASE-RELATED"/>
    <property type="match status" value="1"/>
</dbReference>
<comment type="caution">
    <text evidence="7">The sequence shown here is derived from an EMBL/GenBank/DDBJ whole genome shotgun (WGS) entry which is preliminary data.</text>
</comment>
<protein>
    <submittedName>
        <fullName evidence="7">L-allo-threonine aldolase</fullName>
        <ecNumber evidence="7">4.1.2.49</ecNumber>
    </submittedName>
</protein>
<dbReference type="PANTHER" id="PTHR48097:SF9">
    <property type="entry name" value="L-THREONINE ALDOLASE"/>
    <property type="match status" value="1"/>
</dbReference>
<dbReference type="InterPro" id="IPR015421">
    <property type="entry name" value="PyrdxlP-dep_Trfase_major"/>
</dbReference>
<dbReference type="GO" id="GO:0006567">
    <property type="term" value="P:L-threonine catabolic process"/>
    <property type="evidence" value="ECO:0007669"/>
    <property type="project" value="TreeGrafter"/>
</dbReference>
<keyword evidence="3" id="KW-0663">Pyridoxal phosphate</keyword>
<reference evidence="7 8" key="1">
    <citation type="submission" date="2019-02" db="EMBL/GenBank/DDBJ databases">
        <title>Deep-cultivation of Planctomycetes and their phenomic and genomic characterization uncovers novel biology.</title>
        <authorList>
            <person name="Wiegand S."/>
            <person name="Jogler M."/>
            <person name="Boedeker C."/>
            <person name="Pinto D."/>
            <person name="Vollmers J."/>
            <person name="Rivas-Marin E."/>
            <person name="Kohn T."/>
            <person name="Peeters S.H."/>
            <person name="Heuer A."/>
            <person name="Rast P."/>
            <person name="Oberbeckmann S."/>
            <person name="Bunk B."/>
            <person name="Jeske O."/>
            <person name="Meyerdierks A."/>
            <person name="Storesund J.E."/>
            <person name="Kallscheuer N."/>
            <person name="Luecker S."/>
            <person name="Lage O.M."/>
            <person name="Pohl T."/>
            <person name="Merkel B.J."/>
            <person name="Hornburger P."/>
            <person name="Mueller R.-W."/>
            <person name="Bruemmer F."/>
            <person name="Labrenz M."/>
            <person name="Spormann A.M."/>
            <person name="Op Den Camp H."/>
            <person name="Overmann J."/>
            <person name="Amann R."/>
            <person name="Jetten M.S.M."/>
            <person name="Mascher T."/>
            <person name="Medema M.H."/>
            <person name="Devos D.P."/>
            <person name="Kaster A.-K."/>
            <person name="Ovreas L."/>
            <person name="Rohde M."/>
            <person name="Galperin M.Y."/>
            <person name="Jogler C."/>
        </authorList>
    </citation>
    <scope>NUCLEOTIDE SEQUENCE [LARGE SCALE GENOMIC DNA]</scope>
    <source>
        <strain evidence="7 8">Pan54</strain>
    </source>
</reference>
<evidence type="ECO:0000313" key="7">
    <source>
        <dbReference type="EMBL" id="TWT61450.1"/>
    </source>
</evidence>
<feature type="modified residue" description="N6-(pyridoxal phosphate)lysine" evidence="5">
    <location>
        <position position="199"/>
    </location>
</feature>
<dbReference type="RefSeq" id="WP_242631279.1">
    <property type="nucleotide sequence ID" value="NZ_SJPG01000001.1"/>
</dbReference>
<dbReference type="EC" id="4.1.2.49" evidence="7"/>
<dbReference type="GO" id="GO:0006545">
    <property type="term" value="P:glycine biosynthetic process"/>
    <property type="evidence" value="ECO:0007669"/>
    <property type="project" value="TreeGrafter"/>
</dbReference>
<dbReference type="InterPro" id="IPR015424">
    <property type="entry name" value="PyrdxlP-dep_Trfase"/>
</dbReference>
<evidence type="ECO:0000256" key="3">
    <source>
        <dbReference type="ARBA" id="ARBA00022898"/>
    </source>
</evidence>
<dbReference type="NCBIfam" id="NF041359">
    <property type="entry name" value="GntG_guanitoxin"/>
    <property type="match status" value="1"/>
</dbReference>
<dbReference type="EMBL" id="SJPG01000001">
    <property type="protein sequence ID" value="TWT61450.1"/>
    <property type="molecule type" value="Genomic_DNA"/>
</dbReference>
<evidence type="ECO:0000256" key="2">
    <source>
        <dbReference type="ARBA" id="ARBA00006966"/>
    </source>
</evidence>
<keyword evidence="8" id="KW-1185">Reference proteome</keyword>
<evidence type="ECO:0000313" key="8">
    <source>
        <dbReference type="Proteomes" id="UP000316095"/>
    </source>
</evidence>
<dbReference type="GO" id="GO:0008732">
    <property type="term" value="F:L-allo-threonine aldolase activity"/>
    <property type="evidence" value="ECO:0007669"/>
    <property type="project" value="UniProtKB-EC"/>
</dbReference>
<dbReference type="InterPro" id="IPR001597">
    <property type="entry name" value="ArAA_b-elim_lyase/Thr_aldolase"/>
</dbReference>
<organism evidence="7 8">
    <name type="scientific">Rubinisphaera italica</name>
    <dbReference type="NCBI Taxonomy" id="2527969"/>
    <lineage>
        <taxon>Bacteria</taxon>
        <taxon>Pseudomonadati</taxon>
        <taxon>Planctomycetota</taxon>
        <taxon>Planctomycetia</taxon>
        <taxon>Planctomycetales</taxon>
        <taxon>Planctomycetaceae</taxon>
        <taxon>Rubinisphaera</taxon>
    </lineage>
</organism>
<dbReference type="InterPro" id="IPR023603">
    <property type="entry name" value="Low_specificity_L-TA-like"/>
</dbReference>
<dbReference type="InterPro" id="IPR015422">
    <property type="entry name" value="PyrdxlP-dep_Trfase_small"/>
</dbReference>
<dbReference type="Pfam" id="PF01212">
    <property type="entry name" value="Beta_elim_lyase"/>
    <property type="match status" value="1"/>
</dbReference>
<dbReference type="Proteomes" id="UP000316095">
    <property type="component" value="Unassembled WGS sequence"/>
</dbReference>
<dbReference type="GO" id="GO:0005829">
    <property type="term" value="C:cytosol"/>
    <property type="evidence" value="ECO:0007669"/>
    <property type="project" value="TreeGrafter"/>
</dbReference>
<accession>A0A5C5XEM2</accession>
<dbReference type="FunFam" id="3.90.1150.10:FF:000041">
    <property type="entry name" value="Low-specificity L-threonine aldolase"/>
    <property type="match status" value="1"/>
</dbReference>
<gene>
    <name evidence="7" type="primary">ltaA</name>
    <name evidence="7" type="ORF">Pan54_21860</name>
</gene>
<dbReference type="FunFam" id="3.40.640.10:FF:000030">
    <property type="entry name" value="Low-specificity L-threonine aldolase"/>
    <property type="match status" value="1"/>
</dbReference>